<evidence type="ECO:0000256" key="5">
    <source>
        <dbReference type="ARBA" id="ARBA00023014"/>
    </source>
</evidence>
<evidence type="ECO:0000256" key="1">
    <source>
        <dbReference type="ARBA" id="ARBA00022714"/>
    </source>
</evidence>
<evidence type="ECO:0000256" key="4">
    <source>
        <dbReference type="ARBA" id="ARBA00023004"/>
    </source>
</evidence>
<reference evidence="8" key="1">
    <citation type="submission" date="2018-05" db="EMBL/GenBank/DDBJ databases">
        <authorList>
            <person name="Lanie J.A."/>
            <person name="Ng W.-L."/>
            <person name="Kazmierczak K.M."/>
            <person name="Andrzejewski T.M."/>
            <person name="Davidsen T.M."/>
            <person name="Wayne K.J."/>
            <person name="Tettelin H."/>
            <person name="Glass J.I."/>
            <person name="Rusch D."/>
            <person name="Podicherti R."/>
            <person name="Tsui H.-C.T."/>
            <person name="Winkler M.E."/>
        </authorList>
    </citation>
    <scope>NUCLEOTIDE SEQUENCE</scope>
</reference>
<dbReference type="InterPro" id="IPR017941">
    <property type="entry name" value="Rieske_2Fe-2S"/>
</dbReference>
<evidence type="ECO:0000256" key="2">
    <source>
        <dbReference type="ARBA" id="ARBA00022723"/>
    </source>
</evidence>
<dbReference type="Gene3D" id="2.102.10.10">
    <property type="entry name" value="Rieske [2Fe-2S] iron-sulphur domain"/>
    <property type="match status" value="1"/>
</dbReference>
<feature type="domain" description="Rieske" evidence="7">
    <location>
        <begin position="4"/>
        <end position="100"/>
    </location>
</feature>
<protein>
    <recommendedName>
        <fullName evidence="7">Rieske domain-containing protein</fullName>
    </recommendedName>
</protein>
<dbReference type="Pfam" id="PF13806">
    <property type="entry name" value="Rieske_2"/>
    <property type="match status" value="1"/>
</dbReference>
<proteinExistence type="predicted"/>
<evidence type="ECO:0000256" key="6">
    <source>
        <dbReference type="ARBA" id="ARBA00023063"/>
    </source>
</evidence>
<dbReference type="NCBIfam" id="TIGR02378">
    <property type="entry name" value="nirD_assim_sml"/>
    <property type="match status" value="1"/>
</dbReference>
<dbReference type="PANTHER" id="PTHR21496:SF23">
    <property type="entry name" value="3-PHENYLPROPIONATE_CINNAMIC ACID DIOXYGENASE FERREDOXIN SUBUNIT"/>
    <property type="match status" value="1"/>
</dbReference>
<evidence type="ECO:0000259" key="7">
    <source>
        <dbReference type="PROSITE" id="PS51296"/>
    </source>
</evidence>
<evidence type="ECO:0000313" key="8">
    <source>
        <dbReference type="EMBL" id="SVE01103.1"/>
    </source>
</evidence>
<name>A0A383A0D6_9ZZZZ</name>
<dbReference type="GO" id="GO:0051537">
    <property type="term" value="F:2 iron, 2 sulfur cluster binding"/>
    <property type="evidence" value="ECO:0007669"/>
    <property type="project" value="UniProtKB-KW"/>
</dbReference>
<accession>A0A383A0D6</accession>
<dbReference type="AlphaFoldDB" id="A0A383A0D6"/>
<keyword evidence="4" id="KW-0408">Iron</keyword>
<keyword evidence="1" id="KW-0001">2Fe-2S</keyword>
<dbReference type="PROSITE" id="PS51296">
    <property type="entry name" value="RIESKE"/>
    <property type="match status" value="1"/>
</dbReference>
<dbReference type="GO" id="GO:0042128">
    <property type="term" value="P:nitrate assimilation"/>
    <property type="evidence" value="ECO:0007669"/>
    <property type="project" value="UniProtKB-KW"/>
</dbReference>
<sequence length="102" mass="11332">MTNWIRVLELENIPILGSRVFRSGEQEIAIFRTREDRVFAVNNACPHQGGVLSEGIVHGNSVTCPLHNWVIGLEDGEALGVDEGRTACFEVQVRQGIVYINL</sequence>
<keyword evidence="5" id="KW-0411">Iron-sulfur</keyword>
<dbReference type="PANTHER" id="PTHR21496">
    <property type="entry name" value="FERREDOXIN-RELATED"/>
    <property type="match status" value="1"/>
</dbReference>
<keyword evidence="6" id="KW-0534">Nitrate assimilation</keyword>
<keyword evidence="3" id="KW-0560">Oxidoreductase</keyword>
<evidence type="ECO:0000256" key="3">
    <source>
        <dbReference type="ARBA" id="ARBA00023002"/>
    </source>
</evidence>
<dbReference type="SUPFAM" id="SSF50022">
    <property type="entry name" value="ISP domain"/>
    <property type="match status" value="1"/>
</dbReference>
<organism evidence="8">
    <name type="scientific">marine metagenome</name>
    <dbReference type="NCBI Taxonomy" id="408172"/>
    <lineage>
        <taxon>unclassified sequences</taxon>
        <taxon>metagenomes</taxon>
        <taxon>ecological metagenomes</taxon>
    </lineage>
</organism>
<dbReference type="InterPro" id="IPR036922">
    <property type="entry name" value="Rieske_2Fe-2S_sf"/>
</dbReference>
<dbReference type="GO" id="GO:0046872">
    <property type="term" value="F:metal ion binding"/>
    <property type="evidence" value="ECO:0007669"/>
    <property type="project" value="UniProtKB-KW"/>
</dbReference>
<dbReference type="InterPro" id="IPR012748">
    <property type="entry name" value="Rieske-like_NirD"/>
</dbReference>
<dbReference type="CDD" id="cd03530">
    <property type="entry name" value="Rieske_NirD_small_Bacillus"/>
    <property type="match status" value="1"/>
</dbReference>
<dbReference type="EMBL" id="UINC01188068">
    <property type="protein sequence ID" value="SVE01103.1"/>
    <property type="molecule type" value="Genomic_DNA"/>
</dbReference>
<dbReference type="GO" id="GO:0008942">
    <property type="term" value="F:nitrite reductase [NAD(P)H] activity"/>
    <property type="evidence" value="ECO:0007669"/>
    <property type="project" value="InterPro"/>
</dbReference>
<gene>
    <name evidence="8" type="ORF">METZ01_LOCUS453957</name>
</gene>
<keyword evidence="2" id="KW-0479">Metal-binding</keyword>